<dbReference type="OrthoDB" id="1677843at2"/>
<keyword evidence="3" id="KW-1185">Reference proteome</keyword>
<dbReference type="CDD" id="cd00077">
    <property type="entry name" value="HDc"/>
    <property type="match status" value="1"/>
</dbReference>
<dbReference type="Gene3D" id="1.10.3210.10">
    <property type="entry name" value="Hypothetical protein af1432"/>
    <property type="match status" value="1"/>
</dbReference>
<evidence type="ECO:0000313" key="3">
    <source>
        <dbReference type="Proteomes" id="UP000192738"/>
    </source>
</evidence>
<dbReference type="PANTHER" id="PTHR43155">
    <property type="entry name" value="CYCLIC DI-GMP PHOSPHODIESTERASE PA4108-RELATED"/>
    <property type="match status" value="1"/>
</dbReference>
<dbReference type="STRING" id="112901.SAMN04488500_11718"/>
<evidence type="ECO:0000313" key="2">
    <source>
        <dbReference type="EMBL" id="SMC99113.1"/>
    </source>
</evidence>
<dbReference type="InterPro" id="IPR006675">
    <property type="entry name" value="HDIG_dom"/>
</dbReference>
<dbReference type="SMART" id="SM00471">
    <property type="entry name" value="HDc"/>
    <property type="match status" value="1"/>
</dbReference>
<dbReference type="SUPFAM" id="SSF109604">
    <property type="entry name" value="HD-domain/PDEase-like"/>
    <property type="match status" value="1"/>
</dbReference>
<dbReference type="AlphaFoldDB" id="A0A1W2DNZ3"/>
<reference evidence="2 3" key="1">
    <citation type="submission" date="2017-04" db="EMBL/GenBank/DDBJ databases">
        <authorList>
            <person name="Afonso C.L."/>
            <person name="Miller P.J."/>
            <person name="Scott M.A."/>
            <person name="Spackman E."/>
            <person name="Goraichik I."/>
            <person name="Dimitrov K.M."/>
            <person name="Suarez D.L."/>
            <person name="Swayne D.E."/>
        </authorList>
    </citation>
    <scope>NUCLEOTIDE SEQUENCE [LARGE SCALE GENOMIC DNA]</scope>
    <source>
        <strain evidence="2 3">DSM 5090</strain>
    </source>
</reference>
<dbReference type="Proteomes" id="UP000192738">
    <property type="component" value="Unassembled WGS sequence"/>
</dbReference>
<protein>
    <submittedName>
        <fullName evidence="2">HDIG domain-containing protein</fullName>
    </submittedName>
</protein>
<dbReference type="Pfam" id="PF13487">
    <property type="entry name" value="HD_5"/>
    <property type="match status" value="1"/>
</dbReference>
<sequence length="381" mass="43188">MWKYSLIYLSFFLLLCNNCIEVLMREITDEKRKIIEHRTDFLVPGMELAHDICSADGKILFAKNSIISQHNIQKLGNWQIPKVFVYAEVTAANPIVDPKIQKFLNTYNQSVLVVQKAFDDIRATQKVPLDTFTATAADIAESVTEAGNVIDRLYNLPPCDDYTMYHSVNVSAISALIATWLKFPPEQVNAISLAGLLHDVGKSLLPPELLHKPYKLSPEEYEQYRKHVSYGYELVSKIPDISQSITAAVFQHHERRDGSGYPGGITDYYIHPYAKIIAVADLYDEGLTINRENPQSMLSPYCSLQKLWDEVYRLDPKACITFADTMADFLSGNRVMLTDGREGRVVFINKKKPSSSMVQLDDGSVVDLSEHPEVYIHYVVR</sequence>
<organism evidence="2 3">
    <name type="scientific">Sporomusa malonica</name>
    <dbReference type="NCBI Taxonomy" id="112901"/>
    <lineage>
        <taxon>Bacteria</taxon>
        <taxon>Bacillati</taxon>
        <taxon>Bacillota</taxon>
        <taxon>Negativicutes</taxon>
        <taxon>Selenomonadales</taxon>
        <taxon>Sporomusaceae</taxon>
        <taxon>Sporomusa</taxon>
    </lineage>
</organism>
<evidence type="ECO:0000259" key="1">
    <source>
        <dbReference type="PROSITE" id="PS51832"/>
    </source>
</evidence>
<dbReference type="NCBIfam" id="TIGR00277">
    <property type="entry name" value="HDIG"/>
    <property type="match status" value="1"/>
</dbReference>
<proteinExistence type="predicted"/>
<name>A0A1W2DNZ3_9FIRM</name>
<feature type="domain" description="HD-GYP" evidence="1">
    <location>
        <begin position="141"/>
        <end position="338"/>
    </location>
</feature>
<dbReference type="InterPro" id="IPR037522">
    <property type="entry name" value="HD_GYP_dom"/>
</dbReference>
<gene>
    <name evidence="2" type="ORF">SAMN04488500_11718</name>
</gene>
<dbReference type="PROSITE" id="PS51832">
    <property type="entry name" value="HD_GYP"/>
    <property type="match status" value="1"/>
</dbReference>
<accession>A0A1W2DNZ3</accession>
<dbReference type="PANTHER" id="PTHR43155:SF2">
    <property type="entry name" value="CYCLIC DI-GMP PHOSPHODIESTERASE PA4108"/>
    <property type="match status" value="1"/>
</dbReference>
<dbReference type="InterPro" id="IPR003607">
    <property type="entry name" value="HD/PDEase_dom"/>
</dbReference>
<dbReference type="EMBL" id="FWXI01000017">
    <property type="protein sequence ID" value="SMC99113.1"/>
    <property type="molecule type" value="Genomic_DNA"/>
</dbReference>